<name>A0A1F6G997_9PROT</name>
<dbReference type="Proteomes" id="UP000178449">
    <property type="component" value="Unassembled WGS sequence"/>
</dbReference>
<evidence type="ECO:0000313" key="2">
    <source>
        <dbReference type="Proteomes" id="UP000178449"/>
    </source>
</evidence>
<accession>A0A1F6G997</accession>
<protein>
    <submittedName>
        <fullName evidence="1">Uncharacterized protein</fullName>
    </submittedName>
</protein>
<gene>
    <name evidence="1" type="ORF">A2527_05680</name>
</gene>
<proteinExistence type="predicted"/>
<sequence>MNHHPPGSGRDPQCLLPNYFTESNTGDWPLLEGDLFFDASWRSEARQRCLAGSILTCSSRQTTKAHRGLNLDDTGTT</sequence>
<organism evidence="1 2">
    <name type="scientific">Candidatus Lambdaproteobacteria bacterium RIFOXYD2_FULL_50_16</name>
    <dbReference type="NCBI Taxonomy" id="1817772"/>
    <lineage>
        <taxon>Bacteria</taxon>
        <taxon>Pseudomonadati</taxon>
        <taxon>Pseudomonadota</taxon>
        <taxon>Candidatus Lambdaproteobacteria</taxon>
    </lineage>
</organism>
<evidence type="ECO:0000313" key="1">
    <source>
        <dbReference type="EMBL" id="OGG94690.1"/>
    </source>
</evidence>
<comment type="caution">
    <text evidence="1">The sequence shown here is derived from an EMBL/GenBank/DDBJ whole genome shotgun (WGS) entry which is preliminary data.</text>
</comment>
<dbReference type="EMBL" id="MFNE01000035">
    <property type="protein sequence ID" value="OGG94690.1"/>
    <property type="molecule type" value="Genomic_DNA"/>
</dbReference>
<dbReference type="AlphaFoldDB" id="A0A1F6G997"/>
<reference evidence="1 2" key="1">
    <citation type="journal article" date="2016" name="Nat. Commun.">
        <title>Thousands of microbial genomes shed light on interconnected biogeochemical processes in an aquifer system.</title>
        <authorList>
            <person name="Anantharaman K."/>
            <person name="Brown C.T."/>
            <person name="Hug L.A."/>
            <person name="Sharon I."/>
            <person name="Castelle C.J."/>
            <person name="Probst A.J."/>
            <person name="Thomas B.C."/>
            <person name="Singh A."/>
            <person name="Wilkins M.J."/>
            <person name="Karaoz U."/>
            <person name="Brodie E.L."/>
            <person name="Williams K.H."/>
            <person name="Hubbard S.S."/>
            <person name="Banfield J.F."/>
        </authorList>
    </citation>
    <scope>NUCLEOTIDE SEQUENCE [LARGE SCALE GENOMIC DNA]</scope>
</reference>
<dbReference type="STRING" id="1817772.A2527_05680"/>